<keyword evidence="4" id="KW-0675">Receptor</keyword>
<dbReference type="EMBL" id="CP002545">
    <property type="protein sequence ID" value="ADY53179.1"/>
    <property type="molecule type" value="Genomic_DNA"/>
</dbReference>
<keyword evidence="1" id="KW-0472">Membrane</keyword>
<gene>
    <name evidence="4" type="ordered locus">Pedsa_2637</name>
</gene>
<dbReference type="AlphaFoldDB" id="F0S665"/>
<dbReference type="GO" id="GO:0009279">
    <property type="term" value="C:cell outer membrane"/>
    <property type="evidence" value="ECO:0007669"/>
    <property type="project" value="UniProtKB-SubCell"/>
</dbReference>
<dbReference type="SUPFAM" id="SSF49464">
    <property type="entry name" value="Carboxypeptidase regulatory domain-like"/>
    <property type="match status" value="1"/>
</dbReference>
<dbReference type="Gene3D" id="2.60.40.1120">
    <property type="entry name" value="Carboxypeptidase-like, regulatory domain"/>
    <property type="match status" value="1"/>
</dbReference>
<proteinExistence type="inferred from homology"/>
<feature type="domain" description="TonB-dependent receptor plug" evidence="3">
    <location>
        <begin position="124"/>
        <end position="227"/>
    </location>
</feature>
<dbReference type="SUPFAM" id="SSF56935">
    <property type="entry name" value="Porins"/>
    <property type="match status" value="1"/>
</dbReference>
<comment type="subcellular location">
    <subcellularLocation>
        <location evidence="1">Cell outer membrane</location>
        <topology evidence="1">Multi-pass membrane protein</topology>
    </subcellularLocation>
</comment>
<dbReference type="PROSITE" id="PS52016">
    <property type="entry name" value="TONB_DEPENDENT_REC_3"/>
    <property type="match status" value="1"/>
</dbReference>
<feature type="chain" id="PRO_5003256748" evidence="2">
    <location>
        <begin position="27"/>
        <end position="1016"/>
    </location>
</feature>
<evidence type="ECO:0000313" key="4">
    <source>
        <dbReference type="EMBL" id="ADY53179.1"/>
    </source>
</evidence>
<dbReference type="OrthoDB" id="9768177at2"/>
<reference evidence="4 5" key="1">
    <citation type="journal article" date="2011" name="Stand. Genomic Sci.">
        <title>Complete genome sequence of the gliding, heparinolytic Pedobacter saltans type strain (113).</title>
        <authorList>
            <person name="Liolios K."/>
            <person name="Sikorski J."/>
            <person name="Lu M."/>
            <person name="Nolan M."/>
            <person name="Lapidus A."/>
            <person name="Lucas S."/>
            <person name="Hammon N."/>
            <person name="Deshpande S."/>
            <person name="Cheng J.F."/>
            <person name="Tapia R."/>
            <person name="Han C."/>
            <person name="Goodwin L."/>
            <person name="Pitluck S."/>
            <person name="Huntemann M."/>
            <person name="Ivanova N."/>
            <person name="Pagani I."/>
            <person name="Mavromatis K."/>
            <person name="Ovchinikova G."/>
            <person name="Pati A."/>
            <person name="Chen A."/>
            <person name="Palaniappan K."/>
            <person name="Land M."/>
            <person name="Hauser L."/>
            <person name="Brambilla E.M."/>
            <person name="Kotsyurbenko O."/>
            <person name="Rohde M."/>
            <person name="Tindall B.J."/>
            <person name="Abt B."/>
            <person name="Goker M."/>
            <person name="Detter J.C."/>
            <person name="Woyke T."/>
            <person name="Bristow J."/>
            <person name="Eisen J.A."/>
            <person name="Markowitz V."/>
            <person name="Hugenholtz P."/>
            <person name="Klenk H.P."/>
            <person name="Kyrpides N.C."/>
        </authorList>
    </citation>
    <scope>NUCLEOTIDE SEQUENCE [LARGE SCALE GENOMIC DNA]</scope>
    <source>
        <strain evidence="5">ATCC 51119 / DSM 12145 / JCM 21818 / LMG 10337 / NBRC 100064 / NCIMB 13643</strain>
    </source>
</reference>
<protein>
    <submittedName>
        <fullName evidence="4">TonB-dependent receptor plug</fullName>
    </submittedName>
</protein>
<dbReference type="NCBIfam" id="TIGR04057">
    <property type="entry name" value="SusC_RagA_signa"/>
    <property type="match status" value="1"/>
</dbReference>
<accession>F0S665</accession>
<comment type="similarity">
    <text evidence="1">Belongs to the TonB-dependent receptor family.</text>
</comment>
<organism evidence="4 5">
    <name type="scientific">Pseudopedobacter saltans (strain ATCC 51119 / DSM 12145 / JCM 21818 / CCUG 39354 / LMG 10337 / NBRC 100064 / NCIMB 13643)</name>
    <name type="common">Pedobacter saltans</name>
    <dbReference type="NCBI Taxonomy" id="762903"/>
    <lineage>
        <taxon>Bacteria</taxon>
        <taxon>Pseudomonadati</taxon>
        <taxon>Bacteroidota</taxon>
        <taxon>Sphingobacteriia</taxon>
        <taxon>Sphingobacteriales</taxon>
        <taxon>Sphingobacteriaceae</taxon>
        <taxon>Pseudopedobacter</taxon>
    </lineage>
</organism>
<dbReference type="InterPro" id="IPR037066">
    <property type="entry name" value="Plug_dom_sf"/>
</dbReference>
<evidence type="ECO:0000259" key="3">
    <source>
        <dbReference type="Pfam" id="PF07715"/>
    </source>
</evidence>
<keyword evidence="2" id="KW-0732">Signal</keyword>
<dbReference type="InterPro" id="IPR012910">
    <property type="entry name" value="Plug_dom"/>
</dbReference>
<dbReference type="Pfam" id="PF07715">
    <property type="entry name" value="Plug"/>
    <property type="match status" value="1"/>
</dbReference>
<dbReference type="NCBIfam" id="TIGR04056">
    <property type="entry name" value="OMP_RagA_SusC"/>
    <property type="match status" value="1"/>
</dbReference>
<feature type="signal peptide" evidence="2">
    <location>
        <begin position="1"/>
        <end position="26"/>
    </location>
</feature>
<keyword evidence="1" id="KW-0998">Cell outer membrane</keyword>
<dbReference type="Pfam" id="PF13715">
    <property type="entry name" value="CarbopepD_reg_2"/>
    <property type="match status" value="1"/>
</dbReference>
<evidence type="ECO:0000256" key="2">
    <source>
        <dbReference type="SAM" id="SignalP"/>
    </source>
</evidence>
<dbReference type="Proteomes" id="UP000000310">
    <property type="component" value="Chromosome"/>
</dbReference>
<dbReference type="InterPro" id="IPR023997">
    <property type="entry name" value="TonB-dep_OMP_SusC/RagA_CS"/>
</dbReference>
<keyword evidence="1" id="KW-0813">Transport</keyword>
<evidence type="ECO:0000313" key="5">
    <source>
        <dbReference type="Proteomes" id="UP000000310"/>
    </source>
</evidence>
<reference evidence="5" key="2">
    <citation type="submission" date="2011-02" db="EMBL/GenBank/DDBJ databases">
        <title>The complete genome of Pedobacter saltans DSM 12145.</title>
        <authorList>
            <consortium name="US DOE Joint Genome Institute (JGI-PGF)"/>
            <person name="Lucas S."/>
            <person name="Copeland A."/>
            <person name="Lapidus A."/>
            <person name="Bruce D."/>
            <person name="Goodwin L."/>
            <person name="Pitluck S."/>
            <person name="Kyrpides N."/>
            <person name="Mavromatis K."/>
            <person name="Pagani I."/>
            <person name="Ivanova N."/>
            <person name="Ovchinnikova G."/>
            <person name="Lu M."/>
            <person name="Detter J.C."/>
            <person name="Han C."/>
            <person name="Land M."/>
            <person name="Hauser L."/>
            <person name="Markowitz V."/>
            <person name="Cheng J.-F."/>
            <person name="Hugenholtz P."/>
            <person name="Woyke T."/>
            <person name="Wu D."/>
            <person name="Tindall B."/>
            <person name="Pomrenke H.G."/>
            <person name="Brambilla E."/>
            <person name="Klenk H.-P."/>
            <person name="Eisen J.A."/>
        </authorList>
    </citation>
    <scope>NUCLEOTIDE SEQUENCE [LARGE SCALE GENOMIC DNA]</scope>
    <source>
        <strain evidence="5">ATCC 51119 / DSM 12145 / JCM 21818 / LMG 10337 / NBRC 100064 / NCIMB 13643</strain>
    </source>
</reference>
<dbReference type="HOGENOM" id="CLU_004317_0_2_10"/>
<keyword evidence="1" id="KW-0812">Transmembrane</keyword>
<dbReference type="eggNOG" id="COG4771">
    <property type="taxonomic scope" value="Bacteria"/>
</dbReference>
<name>F0S665_PSESL</name>
<dbReference type="Gene3D" id="2.170.130.10">
    <property type="entry name" value="TonB-dependent receptor, plug domain"/>
    <property type="match status" value="1"/>
</dbReference>
<dbReference type="InterPro" id="IPR008969">
    <property type="entry name" value="CarboxyPept-like_regulatory"/>
</dbReference>
<dbReference type="STRING" id="762903.Pedsa_2637"/>
<keyword evidence="5" id="KW-1185">Reference proteome</keyword>
<evidence type="ECO:0000256" key="1">
    <source>
        <dbReference type="PROSITE-ProRule" id="PRU01360"/>
    </source>
</evidence>
<dbReference type="InterPro" id="IPR023996">
    <property type="entry name" value="TonB-dep_OMP_SusC/RagA"/>
</dbReference>
<dbReference type="KEGG" id="psn:Pedsa_2637"/>
<sequence>MRIKIKQFSCFCFLVSLMCVAFTTHAQEARTVKGVVKDIEDSSVIPGVAVTVKGASGGTMTDIDGKFSIKVPQGSSTLVFTTVGMKSKEMVLKNETDVTVMMSKSVQDLESVVVIGYGVQKKSLVTGAIASLTPKDLEVPGLMRADQAIQGKTAGVTVMMNSGQPGSGVSIRIRGVGTNGSNDPLFIVDGFPRGDLEAVNPRDIETMEVLKDAASAAIFGARGANGVVIITTKSGKAGRTKLDYEYYRGFQNIRKYVDVLDATQYARIQNELHFNSNLPLPFSEIEIEKMGKGTDWQREVSYLNAPIQNHQVSLTGGNEKSSYASSFSYFSQSGTIAKGKSDFERYTGRINTKQNVIEGLLNTGVNLSVTNVKRASIATNSGNSGPILSAINMDPVTPVMNDDGTFAISRYVAQEIVNPIARIYYTNGSSGYTKMYADAFGELQILKGLKIKTSIGASLQYDEGRGYTPIYYLNSTNKTIATGASKSMAESKYLNIDNILTYTKKINLHSLTAMLGNTVNTGYGSNVSASKNGLLYDDPEFAYLSAAKDNTSATASGTAWESGFVSYFGRVNYDYDNKYMMTATYRVDGSYRFGKNNKFSYFPSVSAGWNIHKENFMQNVNQINSLKLRASWGGTGNDQIEDFRYLSTISTYARNYYFGSDVQQIGASPSGVSNQDLKWENSEQANIGIDAEFLKDFKLTFDLYKKSTKGLLLRIPIPLYAGNAQPWGNAGGVVNKGIELSLGYQKDFGKFYFDATINGAYNHNEVTLVGNSNGYLMGGNANNQMGDIARMEAGYPLGYFWLYTMDGIFQNQAEVNAHQKDGKLIQPNAVPGDIRFKDLNGDGIIDSKDRSMGGSPHPKYNYGLNLNARYKNLDVNVFFNGLADYKIFNSLHRWDLLTANFPVEIMNRWHGEGTTNSYPRVAAGDLNGNFTNPSTFFLEEGSFLRLKNASIGYTFRNIKAAKIDKIRVYASGTNLFVLTKYTGFDPEVSGGALGLGIDKGVYPQPRTIMLGASVGF</sequence>
<dbReference type="InterPro" id="IPR039426">
    <property type="entry name" value="TonB-dep_rcpt-like"/>
</dbReference>
<keyword evidence="1" id="KW-1134">Transmembrane beta strand</keyword>
<dbReference type="RefSeq" id="WP_013633664.1">
    <property type="nucleotide sequence ID" value="NC_015177.1"/>
</dbReference>